<feature type="domain" description="Xylose isomerase-like TIM barrel" evidence="1">
    <location>
        <begin position="20"/>
        <end position="228"/>
    </location>
</feature>
<dbReference type="InterPro" id="IPR036237">
    <property type="entry name" value="Xyl_isomerase-like_sf"/>
</dbReference>
<dbReference type="GO" id="GO:0016853">
    <property type="term" value="F:isomerase activity"/>
    <property type="evidence" value="ECO:0007669"/>
    <property type="project" value="UniProtKB-KW"/>
</dbReference>
<protein>
    <submittedName>
        <fullName evidence="2">Sugar phosphate isomerase/epimerase</fullName>
    </submittedName>
</protein>
<dbReference type="Gene3D" id="3.20.20.150">
    <property type="entry name" value="Divalent-metal-dependent TIM barrel enzymes"/>
    <property type="match status" value="1"/>
</dbReference>
<dbReference type="KEGG" id="spoa:EQM13_17035"/>
<evidence type="ECO:0000313" key="2">
    <source>
        <dbReference type="EMBL" id="QAT63151.1"/>
    </source>
</evidence>
<evidence type="ECO:0000259" key="1">
    <source>
        <dbReference type="Pfam" id="PF01261"/>
    </source>
</evidence>
<evidence type="ECO:0000313" key="3">
    <source>
        <dbReference type="Proteomes" id="UP000287969"/>
    </source>
</evidence>
<dbReference type="EMBL" id="CP035282">
    <property type="protein sequence ID" value="QAT63151.1"/>
    <property type="molecule type" value="Genomic_DNA"/>
</dbReference>
<dbReference type="InterPro" id="IPR013022">
    <property type="entry name" value="Xyl_isomerase-like_TIM-brl"/>
</dbReference>
<name>A0A410QGN8_9FIRM</name>
<dbReference type="Pfam" id="PF01261">
    <property type="entry name" value="AP_endonuc_2"/>
    <property type="match status" value="1"/>
</dbReference>
<dbReference type="Proteomes" id="UP000287969">
    <property type="component" value="Chromosome"/>
</dbReference>
<dbReference type="AlphaFoldDB" id="A0A410QGN8"/>
<sequence length="233" mass="27395">MNIGVEIQDFVEPSLLDKGWEDVVSQYKMMFEKFNGACSVHGPFLDLKPISPDKTIREASYRRYLVALNIAKELKAQYIVFHSQINPFLNEPYIRKLNHDLNKKFFRDILREIGNFKGTIVIENIFEGDPSWLRELIDIIDLSNVKICLDIGHAKLMSGEDQVKNWFKVLKDDIKYIHFHWNNGVYDEHKPPMEENIRLLSDLLEKFDLNPVISLEYKVNSLAEEIKRIRKNI</sequence>
<dbReference type="OrthoDB" id="9801960at2"/>
<dbReference type="RefSeq" id="WP_071139373.1">
    <property type="nucleotide sequence ID" value="NZ_CP035282.1"/>
</dbReference>
<keyword evidence="2" id="KW-0413">Isomerase</keyword>
<keyword evidence="3" id="KW-1185">Reference proteome</keyword>
<organism evidence="2 3">
    <name type="scientific">Acidilutibacter cellobiosedens</name>
    <dbReference type="NCBI Taxonomy" id="2507161"/>
    <lineage>
        <taxon>Bacteria</taxon>
        <taxon>Bacillati</taxon>
        <taxon>Bacillota</taxon>
        <taxon>Tissierellia</taxon>
        <taxon>Tissierellales</taxon>
        <taxon>Acidilutibacteraceae</taxon>
        <taxon>Acidilutibacter</taxon>
    </lineage>
</organism>
<gene>
    <name evidence="2" type="ORF">EQM13_17035</name>
</gene>
<reference evidence="3" key="1">
    <citation type="submission" date="2019-01" db="EMBL/GenBank/DDBJ databases">
        <title>Draft genomes of a novel of Sporanaerobacter strains.</title>
        <authorList>
            <person name="Ma S."/>
        </authorList>
    </citation>
    <scope>NUCLEOTIDE SEQUENCE [LARGE SCALE GENOMIC DNA]</scope>
    <source>
        <strain evidence="3">NJN-17</strain>
    </source>
</reference>
<proteinExistence type="predicted"/>
<accession>A0A410QGN8</accession>
<dbReference type="SUPFAM" id="SSF51658">
    <property type="entry name" value="Xylose isomerase-like"/>
    <property type="match status" value="1"/>
</dbReference>